<evidence type="ECO:0000256" key="1">
    <source>
        <dbReference type="SAM" id="MobiDB-lite"/>
    </source>
</evidence>
<evidence type="ECO:0000313" key="2">
    <source>
        <dbReference type="EMBL" id="MBF4803225.1"/>
    </source>
</evidence>
<organism evidence="2 3">
    <name type="scientific">Lancefieldella parvula</name>
    <dbReference type="NCBI Taxonomy" id="1382"/>
    <lineage>
        <taxon>Bacteria</taxon>
        <taxon>Bacillati</taxon>
        <taxon>Actinomycetota</taxon>
        <taxon>Coriobacteriia</taxon>
        <taxon>Coriobacteriales</taxon>
        <taxon>Atopobiaceae</taxon>
        <taxon>Lancefieldella</taxon>
    </lineage>
</organism>
<comment type="caution">
    <text evidence="2">The sequence shown here is derived from an EMBL/GenBank/DDBJ whole genome shotgun (WGS) entry which is preliminary data.</text>
</comment>
<dbReference type="EMBL" id="JABZGU010000136">
    <property type="protein sequence ID" value="MBF4803225.1"/>
    <property type="molecule type" value="Genomic_DNA"/>
</dbReference>
<dbReference type="Proteomes" id="UP000787322">
    <property type="component" value="Unassembled WGS sequence"/>
</dbReference>
<accession>A0A9D6AET0</accession>
<gene>
    <name evidence="2" type="ORF">HXK24_05350</name>
</gene>
<name>A0A9D6AET0_9ACTN</name>
<evidence type="ECO:0000313" key="3">
    <source>
        <dbReference type="Proteomes" id="UP000787322"/>
    </source>
</evidence>
<feature type="region of interest" description="Disordered" evidence="1">
    <location>
        <begin position="1"/>
        <end position="40"/>
    </location>
</feature>
<reference evidence="2" key="1">
    <citation type="submission" date="2020-04" db="EMBL/GenBank/DDBJ databases">
        <title>Deep metagenomics examines the oral microbiome during advanced dental caries in children, revealing novel taxa and co-occurrences with host molecules.</title>
        <authorList>
            <person name="Baker J.L."/>
            <person name="Morton J.T."/>
            <person name="Dinis M."/>
            <person name="Alvarez R."/>
            <person name="Tran N.C."/>
            <person name="Knight R."/>
            <person name="Edlund A."/>
        </authorList>
    </citation>
    <scope>NUCLEOTIDE SEQUENCE</scope>
    <source>
        <strain evidence="2">JCVI_3_bin.11</strain>
    </source>
</reference>
<sequence length="139" mass="14810">MARLNNPNAAKNLTPNSQRTKEELSAIGKKGAAKSNAVQKRRREIRETLLDLLAMPMKPGKLSQASTIAGLTGKNVTASEAMALAMLVQALEGDVRAAEFVRDSSGQKPVQQMEVSANAKEASAAFKSLLDEVESDGDK</sequence>
<protein>
    <submittedName>
        <fullName evidence="2">Uncharacterized protein</fullName>
    </submittedName>
</protein>
<feature type="compositionally biased region" description="Polar residues" evidence="1">
    <location>
        <begin position="1"/>
        <end position="18"/>
    </location>
</feature>
<dbReference type="AlphaFoldDB" id="A0A9D6AET0"/>
<proteinExistence type="predicted"/>